<reference evidence="1" key="1">
    <citation type="submission" date="2021-11" db="EMBL/GenBank/DDBJ databases">
        <title>Fusarium solani-melongenae Genome sequencing and assembly.</title>
        <authorList>
            <person name="Xie S."/>
            <person name="Huang L."/>
            <person name="Zhang X."/>
        </authorList>
    </citation>
    <scope>NUCLEOTIDE SEQUENCE</scope>
    <source>
        <strain evidence="1">CRI 24-3</strain>
    </source>
</reference>
<accession>A0ACD3Z351</accession>
<evidence type="ECO:0000313" key="1">
    <source>
        <dbReference type="EMBL" id="UPK95679.1"/>
    </source>
</evidence>
<organism evidence="1 2">
    <name type="scientific">Fusarium solani subsp. cucurbitae</name>
    <name type="common">Neocosmosporum cucurbitae</name>
    <dbReference type="NCBI Taxonomy" id="2747967"/>
    <lineage>
        <taxon>Eukaryota</taxon>
        <taxon>Fungi</taxon>
        <taxon>Dikarya</taxon>
        <taxon>Ascomycota</taxon>
        <taxon>Pezizomycotina</taxon>
        <taxon>Sordariomycetes</taxon>
        <taxon>Hypocreomycetidae</taxon>
        <taxon>Hypocreales</taxon>
        <taxon>Nectriaceae</taxon>
        <taxon>Fusarium</taxon>
        <taxon>Fusarium solani species complex</taxon>
    </lineage>
</organism>
<protein>
    <submittedName>
        <fullName evidence="1">Uncharacterized protein</fullName>
    </submittedName>
</protein>
<dbReference type="Proteomes" id="UP000830768">
    <property type="component" value="Chromosome 5"/>
</dbReference>
<evidence type="ECO:0000313" key="2">
    <source>
        <dbReference type="Proteomes" id="UP000830768"/>
    </source>
</evidence>
<gene>
    <name evidence="1" type="ORF">LCI18_006614</name>
</gene>
<dbReference type="EMBL" id="CP090034">
    <property type="protein sequence ID" value="UPK95679.1"/>
    <property type="molecule type" value="Genomic_DNA"/>
</dbReference>
<sequence>MSQSAYTALPRQEIEIDHATNAIGSVSSRSSLDSLVLPPPPPPSPWKVAATKLQEILIPSFLQHDASADELPSQSGTRQAGSSRISTDWLDGLRGVASFFVFLFHHTMYGHPGLLWAYGGPGENKRLLIQLPFIRLIVHGRAMVAIFFVISGYALSFSPLKFIHKPDHGTLLKRLSSSVFRRGMRLAIPSFTSLFLHYLAHLSNISPKRHKGATFRSDTKALLHDIDRIVNPFTLVTSNGGFHFNGHLWTIPIEFRGSMILFVTILGLARCRAWVRMVTVAAICVYFMAKEQWAMALFLAGIVVAESNLLLLSEPASSRETDTTWTEDLDLEKAHGMIPWYRKVISKARKAGLIFILILGLYILSYPNKGADATPGWMWMASFFKENPGYGVNVWLSIGATTVVSAISFIKGCQGVLETRPIRYLGKISFALYLVHGLGNQLIGKPLIDFMWNNFTGTEPGFWKEFAWLSAIAIYIPILIWLADIFWRLVDAPSVTFAKMVESKCFA</sequence>
<proteinExistence type="predicted"/>
<keyword evidence="2" id="KW-1185">Reference proteome</keyword>
<name>A0ACD3Z351_FUSSC</name>